<proteinExistence type="predicted"/>
<dbReference type="SMART" id="SM00320">
    <property type="entry name" value="WD40"/>
    <property type="match status" value="2"/>
</dbReference>
<dbReference type="PROSITE" id="PS50082">
    <property type="entry name" value="WD_REPEATS_2"/>
    <property type="match status" value="2"/>
</dbReference>
<evidence type="ECO:0000313" key="2">
    <source>
        <dbReference type="EMBL" id="EPT03564.1"/>
    </source>
</evidence>
<keyword evidence="3" id="KW-1185">Reference proteome</keyword>
<dbReference type="OrthoDB" id="1897642at2759"/>
<dbReference type="Gene3D" id="2.130.10.10">
    <property type="entry name" value="YVTN repeat-like/Quinoprotein amine dehydrogenase"/>
    <property type="match status" value="1"/>
</dbReference>
<dbReference type="PANTHER" id="PTHR47232">
    <property type="entry name" value="TRANSDUCIN FAMILY PROTEIN / WD-40 REPEAT FAMILY PROTEIN"/>
    <property type="match status" value="1"/>
</dbReference>
<dbReference type="InParanoid" id="S8EJR1"/>
<evidence type="ECO:0000313" key="3">
    <source>
        <dbReference type="Proteomes" id="UP000015241"/>
    </source>
</evidence>
<dbReference type="InterPro" id="IPR001680">
    <property type="entry name" value="WD40_rpt"/>
</dbReference>
<reference evidence="2 3" key="1">
    <citation type="journal article" date="2012" name="Science">
        <title>The Paleozoic origin of enzymatic lignin decomposition reconstructed from 31 fungal genomes.</title>
        <authorList>
            <person name="Floudas D."/>
            <person name="Binder M."/>
            <person name="Riley R."/>
            <person name="Barry K."/>
            <person name="Blanchette R.A."/>
            <person name="Henrissat B."/>
            <person name="Martinez A.T."/>
            <person name="Otillar R."/>
            <person name="Spatafora J.W."/>
            <person name="Yadav J.S."/>
            <person name="Aerts A."/>
            <person name="Benoit I."/>
            <person name="Boyd A."/>
            <person name="Carlson A."/>
            <person name="Copeland A."/>
            <person name="Coutinho P.M."/>
            <person name="de Vries R.P."/>
            <person name="Ferreira P."/>
            <person name="Findley K."/>
            <person name="Foster B."/>
            <person name="Gaskell J."/>
            <person name="Glotzer D."/>
            <person name="Gorecki P."/>
            <person name="Heitman J."/>
            <person name="Hesse C."/>
            <person name="Hori C."/>
            <person name="Igarashi K."/>
            <person name="Jurgens J.A."/>
            <person name="Kallen N."/>
            <person name="Kersten P."/>
            <person name="Kohler A."/>
            <person name="Kuees U."/>
            <person name="Kumar T.K.A."/>
            <person name="Kuo A."/>
            <person name="LaButti K."/>
            <person name="Larrondo L.F."/>
            <person name="Lindquist E."/>
            <person name="Ling A."/>
            <person name="Lombard V."/>
            <person name="Lucas S."/>
            <person name="Lundell T."/>
            <person name="Martin R."/>
            <person name="McLaughlin D.J."/>
            <person name="Morgenstern I."/>
            <person name="Morin E."/>
            <person name="Murat C."/>
            <person name="Nagy L.G."/>
            <person name="Nolan M."/>
            <person name="Ohm R.A."/>
            <person name="Patyshakuliyeva A."/>
            <person name="Rokas A."/>
            <person name="Ruiz-Duenas F.J."/>
            <person name="Sabat G."/>
            <person name="Salamov A."/>
            <person name="Samejima M."/>
            <person name="Schmutz J."/>
            <person name="Slot J.C."/>
            <person name="St John F."/>
            <person name="Stenlid J."/>
            <person name="Sun H."/>
            <person name="Sun S."/>
            <person name="Syed K."/>
            <person name="Tsang A."/>
            <person name="Wiebenga A."/>
            <person name="Young D."/>
            <person name="Pisabarro A."/>
            <person name="Eastwood D.C."/>
            <person name="Martin F."/>
            <person name="Cullen D."/>
            <person name="Grigoriev I.V."/>
            <person name="Hibbett D.S."/>
        </authorList>
    </citation>
    <scope>NUCLEOTIDE SEQUENCE</scope>
    <source>
        <strain evidence="3">FP-58527</strain>
    </source>
</reference>
<gene>
    <name evidence="2" type="ORF">FOMPIDRAFT_1028440</name>
</gene>
<accession>S8EJR1</accession>
<dbReference type="InterPro" id="IPR015943">
    <property type="entry name" value="WD40/YVTN_repeat-like_dom_sf"/>
</dbReference>
<dbReference type="PANTHER" id="PTHR47232:SF1">
    <property type="entry name" value="TRANSDUCIN FAMILY PROTEIN _ WD-40 REPEAT FAMILY PROTEIN"/>
    <property type="match status" value="1"/>
</dbReference>
<organism evidence="2 3">
    <name type="scientific">Fomitopsis schrenkii</name>
    <name type="common">Brown rot fungus</name>
    <dbReference type="NCBI Taxonomy" id="2126942"/>
    <lineage>
        <taxon>Eukaryota</taxon>
        <taxon>Fungi</taxon>
        <taxon>Dikarya</taxon>
        <taxon>Basidiomycota</taxon>
        <taxon>Agaricomycotina</taxon>
        <taxon>Agaricomycetes</taxon>
        <taxon>Polyporales</taxon>
        <taxon>Fomitopsis</taxon>
    </lineage>
</organism>
<dbReference type="AlphaFoldDB" id="S8EJR1"/>
<name>S8EJR1_FOMSC</name>
<dbReference type="STRING" id="743788.S8EJR1"/>
<dbReference type="HOGENOM" id="CLU_1396808_0_0_1"/>
<evidence type="ECO:0000256" key="1">
    <source>
        <dbReference type="PROSITE-ProRule" id="PRU00221"/>
    </source>
</evidence>
<dbReference type="EMBL" id="KE504129">
    <property type="protein sequence ID" value="EPT03564.1"/>
    <property type="molecule type" value="Genomic_DNA"/>
</dbReference>
<protein>
    <submittedName>
        <fullName evidence="2">Uncharacterized protein</fullName>
    </submittedName>
</protein>
<sequence length="198" mass="22381">MFASGGYDHMVHLWDASQDVSRPTPTPLAIRHTSTVQTLLALRDTSHKLVSGGADCNVHIYDLSSERVVNTLKLSNSVYHAHEAVSPFCTLLEVAHRELQFEIRDHRLVPRKPVQRFGYRTQKVHGRYVKGDVHSDTFACGDRDGIVRIWDLRDTDRVAEMIPCFSGQRITQVVFDDARLIACSEDHELAYIQPRSGG</sequence>
<dbReference type="SUPFAM" id="SSF50978">
    <property type="entry name" value="WD40 repeat-like"/>
    <property type="match status" value="1"/>
</dbReference>
<dbReference type="eggNOG" id="ENOG502RCUV">
    <property type="taxonomic scope" value="Eukaryota"/>
</dbReference>
<dbReference type="Proteomes" id="UP000015241">
    <property type="component" value="Unassembled WGS sequence"/>
</dbReference>
<feature type="repeat" description="WD" evidence="1">
    <location>
        <begin position="138"/>
        <end position="160"/>
    </location>
</feature>
<dbReference type="Pfam" id="PF00400">
    <property type="entry name" value="WD40"/>
    <property type="match status" value="2"/>
</dbReference>
<keyword evidence="1" id="KW-0853">WD repeat</keyword>
<dbReference type="InterPro" id="IPR036322">
    <property type="entry name" value="WD40_repeat_dom_sf"/>
</dbReference>
<feature type="repeat" description="WD" evidence="1">
    <location>
        <begin position="1"/>
        <end position="15"/>
    </location>
</feature>